<feature type="compositionally biased region" description="Polar residues" evidence="7">
    <location>
        <begin position="386"/>
        <end position="400"/>
    </location>
</feature>
<dbReference type="InterPro" id="IPR036065">
    <property type="entry name" value="BolA-like_sf"/>
</dbReference>
<feature type="domain" description="XLF-like N-terminal" evidence="8">
    <location>
        <begin position="57"/>
        <end position="171"/>
    </location>
</feature>
<feature type="coiled-coil region" evidence="6">
    <location>
        <begin position="438"/>
        <end position="471"/>
    </location>
</feature>
<protein>
    <recommendedName>
        <fullName evidence="8">XLF-like N-terminal domain-containing protein</fullName>
    </recommendedName>
</protein>
<sequence length="588" mass="65153">MSRLTRKDNDILRKEEWRLLFVPGTGTSLASSAAAAQGSASQPNSQTGNTVPEAYASDTFLVKAFFSETEKYYVVMLTNLKQTWYEKLEHYAIRERSKLIRSFAYEEDAQLEALLLSLSTVIATAHDAPASASKTSATPSKQILQGRHGKLYMIVGFEFGLATMYWKFKLSPMIASTSEVSRTLALKTTATFSQSPLFPTNLSQLIDGVNDGGSGSNAKVDTNGANKRGRRTFLEDSEDEYDDKQPWDFAPEDEDGELDEDQRNADGVSVLFDHLVLPLIALNNAYRKQNRTLEAVIKNKESEVVEALEMLEQHGIGYHNRRRATERFDKARVETKLEGDVEKLMFPQLVGPRELFSDMKVATLCSIISRNAGEHANPSQSLLERNMASQEAGSSQSSRRTAGGESMSLLRDVGASAPTSTIIPAADRNAGNADGGANSKAIKEAEELERRRVLQEQLDKEKAVKERSRKKKKLLIPMARMATRTTTTPRIASMTQLRFNSTAVSSTPPASLNEGEKHLYSKLFEKFQPTKLIVEDISGGCGSMYQVEVVSSAFKDLNMVKQHRLVNETLKEEIKGMHGIRLTTKATA</sequence>
<dbReference type="InterPro" id="IPR002634">
    <property type="entry name" value="BolA"/>
</dbReference>
<feature type="compositionally biased region" description="Polar residues" evidence="7">
    <location>
        <begin position="216"/>
        <end position="225"/>
    </location>
</feature>
<evidence type="ECO:0000256" key="3">
    <source>
        <dbReference type="ARBA" id="ARBA00022763"/>
    </source>
</evidence>
<feature type="region of interest" description="Disordered" evidence="7">
    <location>
        <begin position="213"/>
        <end position="261"/>
    </location>
</feature>
<keyword evidence="5" id="KW-0539">Nucleus</keyword>
<dbReference type="Gene3D" id="3.30.300.90">
    <property type="entry name" value="BolA-like"/>
    <property type="match status" value="1"/>
</dbReference>
<feature type="compositionally biased region" description="Acidic residues" evidence="7">
    <location>
        <begin position="250"/>
        <end position="260"/>
    </location>
</feature>
<evidence type="ECO:0000256" key="4">
    <source>
        <dbReference type="ARBA" id="ARBA00023204"/>
    </source>
</evidence>
<evidence type="ECO:0000259" key="8">
    <source>
        <dbReference type="Pfam" id="PF09302"/>
    </source>
</evidence>
<dbReference type="GO" id="GO:0006303">
    <property type="term" value="P:double-strand break repair via nonhomologous end joining"/>
    <property type="evidence" value="ECO:0007669"/>
    <property type="project" value="UniProtKB-ARBA"/>
</dbReference>
<keyword evidence="3" id="KW-0227">DNA damage</keyword>
<evidence type="ECO:0000313" key="10">
    <source>
        <dbReference type="Proteomes" id="UP000723463"/>
    </source>
</evidence>
<accession>A0A9P6F7M1</accession>
<comment type="similarity">
    <text evidence="2">Belongs to the BolA/IbaG family.</text>
</comment>
<dbReference type="SUPFAM" id="SSF82657">
    <property type="entry name" value="BolA-like"/>
    <property type="match status" value="1"/>
</dbReference>
<organism evidence="9 10">
    <name type="scientific">Mortierella hygrophila</name>
    <dbReference type="NCBI Taxonomy" id="979708"/>
    <lineage>
        <taxon>Eukaryota</taxon>
        <taxon>Fungi</taxon>
        <taxon>Fungi incertae sedis</taxon>
        <taxon>Mucoromycota</taxon>
        <taxon>Mortierellomycotina</taxon>
        <taxon>Mortierellomycetes</taxon>
        <taxon>Mortierellales</taxon>
        <taxon>Mortierellaceae</taxon>
        <taxon>Mortierella</taxon>
    </lineage>
</organism>
<dbReference type="Pfam" id="PF09302">
    <property type="entry name" value="XLF"/>
    <property type="match status" value="1"/>
</dbReference>
<dbReference type="GO" id="GO:0005759">
    <property type="term" value="C:mitochondrial matrix"/>
    <property type="evidence" value="ECO:0007669"/>
    <property type="project" value="TreeGrafter"/>
</dbReference>
<evidence type="ECO:0000256" key="1">
    <source>
        <dbReference type="ARBA" id="ARBA00004123"/>
    </source>
</evidence>
<evidence type="ECO:0000256" key="6">
    <source>
        <dbReference type="SAM" id="Coils"/>
    </source>
</evidence>
<dbReference type="Pfam" id="PF01722">
    <property type="entry name" value="BolA"/>
    <property type="match status" value="1"/>
</dbReference>
<feature type="coiled-coil region" evidence="6">
    <location>
        <begin position="283"/>
        <end position="310"/>
    </location>
</feature>
<dbReference type="AlphaFoldDB" id="A0A9P6F7M1"/>
<gene>
    <name evidence="9" type="ORF">EC957_011597</name>
</gene>
<evidence type="ECO:0000256" key="5">
    <source>
        <dbReference type="ARBA" id="ARBA00023242"/>
    </source>
</evidence>
<dbReference type="PANTHER" id="PTHR46188">
    <property type="entry name" value="BOLA-LIKE PROTEIN 3"/>
    <property type="match status" value="1"/>
</dbReference>
<reference evidence="9" key="1">
    <citation type="journal article" date="2020" name="Fungal Divers.">
        <title>Resolving the Mortierellaceae phylogeny through synthesis of multi-gene phylogenetics and phylogenomics.</title>
        <authorList>
            <person name="Vandepol N."/>
            <person name="Liber J."/>
            <person name="Desiro A."/>
            <person name="Na H."/>
            <person name="Kennedy M."/>
            <person name="Barry K."/>
            <person name="Grigoriev I.V."/>
            <person name="Miller A.N."/>
            <person name="O'Donnell K."/>
            <person name="Stajich J.E."/>
            <person name="Bonito G."/>
        </authorList>
    </citation>
    <scope>NUCLEOTIDE SEQUENCE</scope>
    <source>
        <strain evidence="9">NRRL 2591</strain>
    </source>
</reference>
<evidence type="ECO:0000256" key="2">
    <source>
        <dbReference type="ARBA" id="ARBA00005578"/>
    </source>
</evidence>
<dbReference type="InterPro" id="IPR052275">
    <property type="entry name" value="Mt_Fe-S_assembly_factor"/>
</dbReference>
<evidence type="ECO:0000256" key="7">
    <source>
        <dbReference type="SAM" id="MobiDB-lite"/>
    </source>
</evidence>
<keyword evidence="6" id="KW-0175">Coiled coil</keyword>
<comment type="subcellular location">
    <subcellularLocation>
        <location evidence="1">Nucleus</location>
    </subcellularLocation>
</comment>
<dbReference type="InterPro" id="IPR015381">
    <property type="entry name" value="XLF-like_N"/>
</dbReference>
<comment type="caution">
    <text evidence="9">The sequence shown here is derived from an EMBL/GenBank/DDBJ whole genome shotgun (WGS) entry which is preliminary data.</text>
</comment>
<evidence type="ECO:0000313" key="9">
    <source>
        <dbReference type="EMBL" id="KAF9544867.1"/>
    </source>
</evidence>
<dbReference type="GO" id="GO:0005634">
    <property type="term" value="C:nucleus"/>
    <property type="evidence" value="ECO:0007669"/>
    <property type="project" value="UniProtKB-SubCell"/>
</dbReference>
<dbReference type="InterPro" id="IPR038051">
    <property type="entry name" value="XRCC4-like_N_sf"/>
</dbReference>
<proteinExistence type="inferred from homology"/>
<dbReference type="EMBL" id="JAAAXW010000082">
    <property type="protein sequence ID" value="KAF9544867.1"/>
    <property type="molecule type" value="Genomic_DNA"/>
</dbReference>
<dbReference type="Gene3D" id="2.170.210.10">
    <property type="entry name" value="DNA double-strand break repair and VJ recombination XRCC4, N-terminal"/>
    <property type="match status" value="1"/>
</dbReference>
<dbReference type="Proteomes" id="UP000723463">
    <property type="component" value="Unassembled WGS sequence"/>
</dbReference>
<dbReference type="PANTHER" id="PTHR46188:SF1">
    <property type="entry name" value="BOLA-LIKE PROTEIN 3"/>
    <property type="match status" value="1"/>
</dbReference>
<feature type="region of interest" description="Disordered" evidence="7">
    <location>
        <begin position="386"/>
        <end position="406"/>
    </location>
</feature>
<keyword evidence="10" id="KW-1185">Reference proteome</keyword>
<name>A0A9P6F7M1_9FUNG</name>
<keyword evidence="4" id="KW-0234">DNA repair</keyword>